<dbReference type="Proteomes" id="UP001519460">
    <property type="component" value="Unassembled WGS sequence"/>
</dbReference>
<sequence>MVVFIAQGSVHLLLLTVGILTFDFSRPGLERASLTFQLYFILCCKRGFPEWPSGTLVASGAASAVNWLFTSTFFQFFLRQAAAVVVHQASQW</sequence>
<evidence type="ECO:0000313" key="2">
    <source>
        <dbReference type="Proteomes" id="UP001519460"/>
    </source>
</evidence>
<comment type="caution">
    <text evidence="1">The sequence shown here is derived from an EMBL/GenBank/DDBJ whole genome shotgun (WGS) entry which is preliminary data.</text>
</comment>
<name>A0ABD0M4C1_9CAEN</name>
<evidence type="ECO:0000313" key="1">
    <source>
        <dbReference type="EMBL" id="KAK7506233.1"/>
    </source>
</evidence>
<gene>
    <name evidence="1" type="ORF">BaRGS_00002345</name>
</gene>
<organism evidence="1 2">
    <name type="scientific">Batillaria attramentaria</name>
    <dbReference type="NCBI Taxonomy" id="370345"/>
    <lineage>
        <taxon>Eukaryota</taxon>
        <taxon>Metazoa</taxon>
        <taxon>Spiralia</taxon>
        <taxon>Lophotrochozoa</taxon>
        <taxon>Mollusca</taxon>
        <taxon>Gastropoda</taxon>
        <taxon>Caenogastropoda</taxon>
        <taxon>Sorbeoconcha</taxon>
        <taxon>Cerithioidea</taxon>
        <taxon>Batillariidae</taxon>
        <taxon>Batillaria</taxon>
    </lineage>
</organism>
<accession>A0ABD0M4C1</accession>
<evidence type="ECO:0008006" key="3">
    <source>
        <dbReference type="Google" id="ProtNLM"/>
    </source>
</evidence>
<proteinExistence type="predicted"/>
<keyword evidence="2" id="KW-1185">Reference proteome</keyword>
<reference evidence="1 2" key="1">
    <citation type="journal article" date="2023" name="Sci. Data">
        <title>Genome assembly of the Korean intertidal mud-creeper Batillaria attramentaria.</title>
        <authorList>
            <person name="Patra A.K."/>
            <person name="Ho P.T."/>
            <person name="Jun S."/>
            <person name="Lee S.J."/>
            <person name="Kim Y."/>
            <person name="Won Y.J."/>
        </authorList>
    </citation>
    <scope>NUCLEOTIDE SEQUENCE [LARGE SCALE GENOMIC DNA]</scope>
    <source>
        <strain evidence="1">Wonlab-2016</strain>
    </source>
</reference>
<dbReference type="EMBL" id="JACVVK020000007">
    <property type="protein sequence ID" value="KAK7506233.1"/>
    <property type="molecule type" value="Genomic_DNA"/>
</dbReference>
<protein>
    <recommendedName>
        <fullName evidence="3">Secreted protein</fullName>
    </recommendedName>
</protein>
<dbReference type="AlphaFoldDB" id="A0ABD0M4C1"/>